<accession>A0ABR3NBA7</accession>
<name>A0ABR3NBA7_9TELE</name>
<protein>
    <recommendedName>
        <fullName evidence="4">Zona pellucida glycoprotein 3</fullName>
    </recommendedName>
</protein>
<proteinExistence type="predicted"/>
<keyword evidence="3" id="KW-1185">Reference proteome</keyword>
<feature type="region of interest" description="Disordered" evidence="1">
    <location>
        <begin position="27"/>
        <end position="54"/>
    </location>
</feature>
<comment type="caution">
    <text evidence="2">The sequence shown here is derived from an EMBL/GenBank/DDBJ whole genome shotgun (WGS) entry which is preliminary data.</text>
</comment>
<evidence type="ECO:0000313" key="3">
    <source>
        <dbReference type="Proteomes" id="UP001558613"/>
    </source>
</evidence>
<reference evidence="2 3" key="1">
    <citation type="submission" date="2023-09" db="EMBL/GenBank/DDBJ databases">
        <authorList>
            <person name="Wang M."/>
        </authorList>
    </citation>
    <scope>NUCLEOTIDE SEQUENCE [LARGE SCALE GENOMIC DNA]</scope>
    <source>
        <strain evidence="2">GT-2023</strain>
        <tissue evidence="2">Liver</tissue>
    </source>
</reference>
<dbReference type="EMBL" id="JAYMGO010000005">
    <property type="protein sequence ID" value="KAL1274245.1"/>
    <property type="molecule type" value="Genomic_DNA"/>
</dbReference>
<dbReference type="Proteomes" id="UP001558613">
    <property type="component" value="Unassembled WGS sequence"/>
</dbReference>
<evidence type="ECO:0000256" key="1">
    <source>
        <dbReference type="SAM" id="MobiDB-lite"/>
    </source>
</evidence>
<gene>
    <name evidence="2" type="ORF">QQF64_027059</name>
</gene>
<evidence type="ECO:0008006" key="4">
    <source>
        <dbReference type="Google" id="ProtNLM"/>
    </source>
</evidence>
<feature type="compositionally biased region" description="Polar residues" evidence="1">
    <location>
        <begin position="27"/>
        <end position="48"/>
    </location>
</feature>
<evidence type="ECO:0000313" key="2">
    <source>
        <dbReference type="EMBL" id="KAL1274245.1"/>
    </source>
</evidence>
<feature type="non-terminal residue" evidence="2">
    <location>
        <position position="1"/>
    </location>
</feature>
<organism evidence="2 3">
    <name type="scientific">Cirrhinus molitorella</name>
    <name type="common">mud carp</name>
    <dbReference type="NCBI Taxonomy" id="172907"/>
    <lineage>
        <taxon>Eukaryota</taxon>
        <taxon>Metazoa</taxon>
        <taxon>Chordata</taxon>
        <taxon>Craniata</taxon>
        <taxon>Vertebrata</taxon>
        <taxon>Euteleostomi</taxon>
        <taxon>Actinopterygii</taxon>
        <taxon>Neopterygii</taxon>
        <taxon>Teleostei</taxon>
        <taxon>Ostariophysi</taxon>
        <taxon>Cypriniformes</taxon>
        <taxon>Cyprinidae</taxon>
        <taxon>Labeoninae</taxon>
        <taxon>Labeonini</taxon>
        <taxon>Cirrhinus</taxon>
    </lineage>
</organism>
<sequence>RCCGCEEGRCSNSQMCESAESKAVSLTRSSLQDLTPTPKPSFTDTRWASNKEEK</sequence>